<gene>
    <name evidence="2" type="ORF">GCWU0000282_001884</name>
</gene>
<dbReference type="HOGENOM" id="CLU_068216_1_0_9"/>
<sequence length="336" mass="39428">MDFKTTFYNYFVRFKIERYHNIRISIIKIFICILISQLWNYRQKNVKIKERKLMDGKTQEIKYAVKDSVFTLLFSDIKNIRKLYQSLHDDSDSYSDEDFKIITLENVFINAPYNDLGFTVKNKVIILAEAQSTFNPNMGLRLLIYIAQSYHDYISEYKFNIFSEKLIRLPNPEFIVIYSGSKKTDITEIRLSDCFESGTAPNIELVVKVIGGNNVKEGIIQEYLKFCEMYDEKVRSVKPSEEKAYSLKKVIKDCIDNGILKDFLTLHQKEVEDMMMTVIPPEQALEYIKLEEYNKGIEQGKLDTSLNFARNMLKNNYSIDSIIEITGLSREQIKRL</sequence>
<keyword evidence="1" id="KW-0812">Transmembrane</keyword>
<keyword evidence="3" id="KW-1185">Reference proteome</keyword>
<name>V2Y5P4_9FIRM</name>
<dbReference type="Proteomes" id="UP000018227">
    <property type="component" value="Unassembled WGS sequence"/>
</dbReference>
<accession>V2Y5P4</accession>
<dbReference type="EMBL" id="ACIL03000013">
    <property type="protein sequence ID" value="ESL03011.1"/>
    <property type="molecule type" value="Genomic_DNA"/>
</dbReference>
<evidence type="ECO:0008006" key="4">
    <source>
        <dbReference type="Google" id="ProtNLM"/>
    </source>
</evidence>
<feature type="transmembrane region" description="Helical" evidence="1">
    <location>
        <begin position="20"/>
        <end position="41"/>
    </location>
</feature>
<evidence type="ECO:0000256" key="1">
    <source>
        <dbReference type="SAM" id="Phobius"/>
    </source>
</evidence>
<keyword evidence="1" id="KW-1133">Transmembrane helix</keyword>
<proteinExistence type="predicted"/>
<reference evidence="2 3" key="1">
    <citation type="submission" date="2013-06" db="EMBL/GenBank/DDBJ databases">
        <authorList>
            <person name="Weinstock G."/>
            <person name="Sodergren E."/>
            <person name="Clifton S."/>
            <person name="Fulton L."/>
            <person name="Fulton B."/>
            <person name="Courtney L."/>
            <person name="Fronick C."/>
            <person name="Harrison M."/>
            <person name="Strong C."/>
            <person name="Farmer C."/>
            <person name="Delahaunty K."/>
            <person name="Markovic C."/>
            <person name="Hall O."/>
            <person name="Minx P."/>
            <person name="Tomlinson C."/>
            <person name="Mitreva M."/>
            <person name="Nelson J."/>
            <person name="Hou S."/>
            <person name="Wollam A."/>
            <person name="Pepin K.H."/>
            <person name="Johnson M."/>
            <person name="Bhonagiri V."/>
            <person name="Nash W.E."/>
            <person name="Warren W."/>
            <person name="Chinwalla A."/>
            <person name="Mardis E.R."/>
            <person name="Wilson R.K."/>
        </authorList>
    </citation>
    <scope>NUCLEOTIDE SEQUENCE [LARGE SCALE GENOMIC DNA]</scope>
    <source>
        <strain evidence="2 3">ATCC 51271</strain>
    </source>
</reference>
<dbReference type="STRING" id="592026.GCWU0000282_001884"/>
<evidence type="ECO:0000313" key="2">
    <source>
        <dbReference type="EMBL" id="ESL03011.1"/>
    </source>
</evidence>
<evidence type="ECO:0000313" key="3">
    <source>
        <dbReference type="Proteomes" id="UP000018227"/>
    </source>
</evidence>
<dbReference type="AlphaFoldDB" id="V2Y5P4"/>
<organism evidence="2 3">
    <name type="scientific">Catonella morbi ATCC 51271</name>
    <dbReference type="NCBI Taxonomy" id="592026"/>
    <lineage>
        <taxon>Bacteria</taxon>
        <taxon>Bacillati</taxon>
        <taxon>Bacillota</taxon>
        <taxon>Clostridia</taxon>
        <taxon>Lachnospirales</taxon>
        <taxon>Lachnospiraceae</taxon>
        <taxon>Catonella</taxon>
    </lineage>
</organism>
<dbReference type="eggNOG" id="ENOG502Z9EJ">
    <property type="taxonomic scope" value="Bacteria"/>
</dbReference>
<keyword evidence="1" id="KW-0472">Membrane</keyword>
<protein>
    <recommendedName>
        <fullName evidence="4">Transposase (putative) YhgA-like domain-containing protein</fullName>
    </recommendedName>
</protein>
<comment type="caution">
    <text evidence="2">The sequence shown here is derived from an EMBL/GenBank/DDBJ whole genome shotgun (WGS) entry which is preliminary data.</text>
</comment>